<evidence type="ECO:0000313" key="2">
    <source>
        <dbReference type="Proteomes" id="UP000403266"/>
    </source>
</evidence>
<dbReference type="InterPro" id="IPR036890">
    <property type="entry name" value="HATPase_C_sf"/>
</dbReference>
<reference evidence="1 2" key="1">
    <citation type="journal article" date="2019" name="Syst. Appl. Microbiol.">
        <title>Microvirga tunisiensis sp. nov., a root nodule symbiotic bacterium isolated from Lupinus micranthus and L. luteus grown in Northern Tunisia.</title>
        <authorList>
            <person name="Msaddak A."/>
            <person name="Rejili M."/>
            <person name="Duran D."/>
            <person name="Mars M."/>
            <person name="Palacios J.M."/>
            <person name="Ruiz-Argueso T."/>
            <person name="Rey L."/>
            <person name="Imperial J."/>
        </authorList>
    </citation>
    <scope>NUCLEOTIDE SEQUENCE [LARGE SCALE GENOMIC DNA]</scope>
    <source>
        <strain evidence="1 2">Lmie10</strain>
    </source>
</reference>
<dbReference type="Proteomes" id="UP000403266">
    <property type="component" value="Unassembled WGS sequence"/>
</dbReference>
<dbReference type="Gene3D" id="3.30.565.10">
    <property type="entry name" value="Histidine kinase-like ATPase, C-terminal domain"/>
    <property type="match status" value="1"/>
</dbReference>
<dbReference type="OrthoDB" id="7395097at2"/>
<name>A0A5N7MRU6_9HYPH</name>
<dbReference type="SUPFAM" id="SSF55874">
    <property type="entry name" value="ATPase domain of HSP90 chaperone/DNA topoisomerase II/histidine kinase"/>
    <property type="match status" value="1"/>
</dbReference>
<evidence type="ECO:0000313" key="1">
    <source>
        <dbReference type="EMBL" id="MPR29722.1"/>
    </source>
</evidence>
<comment type="caution">
    <text evidence="1">The sequence shown here is derived from an EMBL/GenBank/DDBJ whole genome shotgun (WGS) entry which is preliminary data.</text>
</comment>
<dbReference type="AlphaFoldDB" id="A0A5N7MRU6"/>
<organism evidence="1 2">
    <name type="scientific">Microvirga tunisiensis</name>
    <dbReference type="NCBI Taxonomy" id="2108360"/>
    <lineage>
        <taxon>Bacteria</taxon>
        <taxon>Pseudomonadati</taxon>
        <taxon>Pseudomonadota</taxon>
        <taxon>Alphaproteobacteria</taxon>
        <taxon>Hyphomicrobiales</taxon>
        <taxon>Methylobacteriaceae</taxon>
        <taxon>Microvirga</taxon>
    </lineage>
</organism>
<gene>
    <name evidence="1" type="ORF">FS320_32755</name>
</gene>
<dbReference type="EMBL" id="VOSK01000261">
    <property type="protein sequence ID" value="MPR29722.1"/>
    <property type="molecule type" value="Genomic_DNA"/>
</dbReference>
<keyword evidence="2" id="KW-1185">Reference proteome</keyword>
<accession>A0A5N7MRU6</accession>
<proteinExistence type="predicted"/>
<dbReference type="RefSeq" id="WP_152716604.1">
    <property type="nucleotide sequence ID" value="NZ_VOSJ01000281.1"/>
</dbReference>
<sequence length="609" mass="67244">MTTTKIKATLGDKLLRNAPKFFTNQTSSIIDEMVQNSRRAGATEISFTLVDDTLIIADNGKGLPAEKAGVLLTLGGSANDETTEGKEDPAGIGVFSLSNHDVTFESHDWSMTVPKEAFAENAEATLTTGHPRVQGLTVKIHGIKAVSDWARLLTGQIVREATRFSGLRTHMKGFSLENGTFEPESFLRTESGGFSSITRTVCGVTIKIIRGYGSHQEARVNFFGKVVTHGWRINFSPNIPTPEKFVMVETVEGRAKHREVGVACTILIDVHDTSVLKLQLPERNALIADEGLARIIEETDKLYVEMMGNPDLPNGIGLHHPIRELPGGDKIPAPTLPIRRLGSSEWQSSSSFSAYSQGDYLVFAENKKVPAAEAIGVYDNTYLWSILEPSEASRGLRKEDLFFREQDLRAAFGDKASFATDLEIIVKANDEETTIPVGEPGDIGLEELALAIDEVEAAYDELSDILADDLVARFTVTHPDGSTSHRSFPVSAVYYSKECNSWEPELIIRKGCDHDVVWRMLQGIDYQSDDTDSDSYDTQEANAKQTYETLVSRVCRTTDQLFQKHLKQDILDKSYLLPSPEDDETHETTLVISIKRNRLTGTEVTVQAA</sequence>
<protein>
    <submittedName>
        <fullName evidence="1">Uncharacterized protein</fullName>
    </submittedName>
</protein>